<dbReference type="InParanoid" id="A0A4R2PPY5"/>
<reference evidence="1 2" key="1">
    <citation type="submission" date="2019-03" db="EMBL/GenBank/DDBJ databases">
        <title>Genomic Encyclopedia of Type Strains, Phase IV (KMG-IV): sequencing the most valuable type-strain genomes for metagenomic binning, comparative biology and taxonomic classification.</title>
        <authorList>
            <person name="Goeker M."/>
        </authorList>
    </citation>
    <scope>NUCLEOTIDE SEQUENCE [LARGE SCALE GENOMIC DNA]</scope>
    <source>
        <strain evidence="1 2">DSM 2132</strain>
    </source>
</reference>
<dbReference type="AlphaFoldDB" id="A0A4R2PPY5"/>
<evidence type="ECO:0000313" key="1">
    <source>
        <dbReference type="EMBL" id="TCP37849.1"/>
    </source>
</evidence>
<evidence type="ECO:0000313" key="2">
    <source>
        <dbReference type="Proteomes" id="UP000295399"/>
    </source>
</evidence>
<name>A0A4R2PPY5_RHOSA</name>
<dbReference type="Proteomes" id="UP000295399">
    <property type="component" value="Unassembled WGS sequence"/>
</dbReference>
<comment type="caution">
    <text evidence="1">The sequence shown here is derived from an EMBL/GenBank/DDBJ whole genome shotgun (WGS) entry which is preliminary data.</text>
</comment>
<dbReference type="InterPro" id="IPR027417">
    <property type="entry name" value="P-loop_NTPase"/>
</dbReference>
<organism evidence="1 2">
    <name type="scientific">Rhodothalassium salexigens DSM 2132</name>
    <dbReference type="NCBI Taxonomy" id="1188247"/>
    <lineage>
        <taxon>Bacteria</taxon>
        <taxon>Pseudomonadati</taxon>
        <taxon>Pseudomonadota</taxon>
        <taxon>Alphaproteobacteria</taxon>
        <taxon>Rhodothalassiales</taxon>
        <taxon>Rhodothalassiaceae</taxon>
        <taxon>Rhodothalassium</taxon>
    </lineage>
</organism>
<dbReference type="SUPFAM" id="SSF52540">
    <property type="entry name" value="P-loop containing nucleoside triphosphate hydrolases"/>
    <property type="match status" value="1"/>
</dbReference>
<dbReference type="EMBL" id="SLXO01000002">
    <property type="protein sequence ID" value="TCP37849.1"/>
    <property type="molecule type" value="Genomic_DNA"/>
</dbReference>
<dbReference type="RefSeq" id="WP_274600074.1">
    <property type="nucleotide sequence ID" value="NZ_JACIGF010000002.1"/>
</dbReference>
<accession>A0A4R2PPY5</accession>
<sequence>MGKGEAVPACTQPPTHCADTGDGCAGRGRRAIVRAIVTHRRQGEGPLQLIFIAGTWGSGTTAMAAALAELGVPALGPHLHTNDPATPNAFELLPFRDLVLRYTDEATLTIKPDVVAPFARDLQAFAAEVAAGKHGAIVGARPRFLLKMPLAGLALPYLTYFFDLSVILMHRPLEEVEMTRQRRGWPELYGLAGGRVLVNKTVGALMAIKKPFLGVSYEALTQAPEASLAQVIDFCGLDDLSDNVTRAAGVIRRA</sequence>
<protein>
    <submittedName>
        <fullName evidence="1">Sulfotransferase family protein</fullName>
    </submittedName>
</protein>
<keyword evidence="1" id="KW-0808">Transferase</keyword>
<keyword evidence="2" id="KW-1185">Reference proteome</keyword>
<proteinExistence type="predicted"/>
<dbReference type="Pfam" id="PF13469">
    <property type="entry name" value="Sulfotransfer_3"/>
    <property type="match status" value="1"/>
</dbReference>
<dbReference type="GO" id="GO:0016740">
    <property type="term" value="F:transferase activity"/>
    <property type="evidence" value="ECO:0007669"/>
    <property type="project" value="UniProtKB-KW"/>
</dbReference>
<gene>
    <name evidence="1" type="ORF">EV659_102257</name>
</gene>
<dbReference type="Gene3D" id="3.40.50.300">
    <property type="entry name" value="P-loop containing nucleotide triphosphate hydrolases"/>
    <property type="match status" value="1"/>
</dbReference>